<keyword evidence="1" id="KW-1133">Transmembrane helix</keyword>
<accession>A0A5M9ZEZ2</accession>
<reference evidence="2 3" key="1">
    <citation type="journal article" date="2019" name="Syst. Appl. Microbiol.">
        <title>Characterization of Bifidobacterium species in feaces of the Egyptian fruit bat: Description of B. vespertilionis sp. nov. and B. rousetti sp. nov.</title>
        <authorList>
            <person name="Modesto M."/>
            <person name="Satti M."/>
            <person name="Watanabe K."/>
            <person name="Puglisi E."/>
            <person name="Morelli L."/>
            <person name="Huang C.-H."/>
            <person name="Liou J.-S."/>
            <person name="Miyashita M."/>
            <person name="Tamura T."/>
            <person name="Saito S."/>
            <person name="Mori K."/>
            <person name="Huang L."/>
            <person name="Sciavilla P."/>
            <person name="Sandri C."/>
            <person name="Spiezio C."/>
            <person name="Vitali F."/>
            <person name="Cavalieri D."/>
            <person name="Perpetuini G."/>
            <person name="Tofalo R."/>
            <person name="Bonetti A."/>
            <person name="Arita M."/>
            <person name="Mattarelli P."/>
        </authorList>
    </citation>
    <scope>NUCLEOTIDE SEQUENCE [LARGE SCALE GENOMIC DNA]</scope>
    <source>
        <strain evidence="2 3">RST27</strain>
    </source>
</reference>
<feature type="transmembrane region" description="Helical" evidence="1">
    <location>
        <begin position="25"/>
        <end position="49"/>
    </location>
</feature>
<dbReference type="PROSITE" id="PS51257">
    <property type="entry name" value="PROKAR_LIPOPROTEIN"/>
    <property type="match status" value="1"/>
</dbReference>
<evidence type="ECO:0000313" key="2">
    <source>
        <dbReference type="EMBL" id="KAA8817515.1"/>
    </source>
</evidence>
<proteinExistence type="predicted"/>
<protein>
    <submittedName>
        <fullName evidence="2">Uncharacterized protein</fullName>
    </submittedName>
</protein>
<sequence>MRSFVFAAVKPLSMGTPVGPIDLTTPLVAVAVACVLAAIALVVGAVLLSRPRRVRAAARQRGAHADAQDRRRWHRRIDDVVSRHQAGALERGEAFAELASIARDYASEASGRDLKSHTLADIRREPRTSSTKQGLDMLRLTISALYPPEFADSAVNGPAREASVEEAAGWVSNLVERWSR</sequence>
<evidence type="ECO:0000256" key="1">
    <source>
        <dbReference type="SAM" id="Phobius"/>
    </source>
</evidence>
<organism evidence="2 3">
    <name type="scientific">Bifidobacterium callitrichos</name>
    <dbReference type="NCBI Taxonomy" id="762209"/>
    <lineage>
        <taxon>Bacteria</taxon>
        <taxon>Bacillati</taxon>
        <taxon>Actinomycetota</taxon>
        <taxon>Actinomycetes</taxon>
        <taxon>Bifidobacteriales</taxon>
        <taxon>Bifidobacteriaceae</taxon>
        <taxon>Bifidobacterium</taxon>
    </lineage>
</organism>
<dbReference type="EMBL" id="RZJP01000001">
    <property type="protein sequence ID" value="KAA8817515.1"/>
    <property type="molecule type" value="Genomic_DNA"/>
</dbReference>
<gene>
    <name evidence="2" type="ORF">EMB92_02855</name>
</gene>
<dbReference type="AlphaFoldDB" id="A0A5M9ZEZ2"/>
<evidence type="ECO:0000313" key="3">
    <source>
        <dbReference type="Proteomes" id="UP000326060"/>
    </source>
</evidence>
<comment type="caution">
    <text evidence="2">The sequence shown here is derived from an EMBL/GenBank/DDBJ whole genome shotgun (WGS) entry which is preliminary data.</text>
</comment>
<name>A0A5M9ZEZ2_9BIFI</name>
<dbReference type="Proteomes" id="UP000326060">
    <property type="component" value="Unassembled WGS sequence"/>
</dbReference>
<keyword evidence="1" id="KW-0472">Membrane</keyword>
<keyword evidence="1" id="KW-0812">Transmembrane</keyword>